<dbReference type="InterPro" id="IPR002941">
    <property type="entry name" value="DNA_methylase_N4/N6"/>
</dbReference>
<dbReference type="Gene3D" id="3.40.50.150">
    <property type="entry name" value="Vaccinia Virus protein VP39"/>
    <property type="match status" value="2"/>
</dbReference>
<accession>A0A3D8P5H7</accession>
<dbReference type="GO" id="GO:0007059">
    <property type="term" value="P:chromosome segregation"/>
    <property type="evidence" value="ECO:0007669"/>
    <property type="project" value="UniProtKB-KW"/>
</dbReference>
<dbReference type="PANTHER" id="PTHR33375:SF1">
    <property type="entry name" value="CHROMOSOME-PARTITIONING PROTEIN PARB-RELATED"/>
    <property type="match status" value="1"/>
</dbReference>
<evidence type="ECO:0000313" key="7">
    <source>
        <dbReference type="Proteomes" id="UP000256329"/>
    </source>
</evidence>
<dbReference type="Proteomes" id="UP000256329">
    <property type="component" value="Unassembled WGS sequence"/>
</dbReference>
<dbReference type="InterPro" id="IPR041468">
    <property type="entry name" value="HTH_ParB/Spo0J"/>
</dbReference>
<keyword evidence="2" id="KW-0808">Transferase</keyword>
<dbReference type="CDD" id="cd16387">
    <property type="entry name" value="ParB_N_Srx"/>
    <property type="match status" value="1"/>
</dbReference>
<sequence>MEVKSCKGGLRVLESKEVRLEELFPLSLRPVIGFRVEVLKESIKKNGYDPACPLVVQKNGSGYLVVNGCHRLQAARELGLDRLPVVEFPPEEDPVKLALRTQENDENVQPWDFLDRAFLVKRLYEELGTQERVAERLGWERSNVSRYLAIASLPGEVVTVIRSSVTVQGNSTVTEDCDRGHRKNLDDLWSVRWFRHICSLPADELKLAVVKKIAEAPEKWKEKDVASECARLKKRHELSTRIKEVLEGQESCEKELVELLDAVKKGVYDDRPEKALERADAVLKARQRTDLELMQEFGYEPEVFTVWRFNGRDERFGQKHPGNIPAGIVFNVLYYWSEQGDLVIDPMAGGGVVIDVCRAMKRRCVAWDVHPVREDVVKHDATRPWPVEPGSAALVFIDPPYWKQKRGEYRGENNLADMDLEGFYRSMRVVFEHAKRSLRPGGHLAVIVGPTQEAGRVHDHALVFARLLEDVGFEYVNRVIVPYTTQQVTGFDVAQARKSRFLLKLHRDLLVYRKAGD</sequence>
<dbReference type="GO" id="GO:0008170">
    <property type="term" value="F:N-methyltransferase activity"/>
    <property type="evidence" value="ECO:0007669"/>
    <property type="project" value="InterPro"/>
</dbReference>
<dbReference type="InterPro" id="IPR029063">
    <property type="entry name" value="SAM-dependent_MTases_sf"/>
</dbReference>
<dbReference type="GO" id="GO:0005694">
    <property type="term" value="C:chromosome"/>
    <property type="evidence" value="ECO:0007669"/>
    <property type="project" value="TreeGrafter"/>
</dbReference>
<dbReference type="InterPro" id="IPR050336">
    <property type="entry name" value="Chromosome_partition/occlusion"/>
</dbReference>
<evidence type="ECO:0000256" key="3">
    <source>
        <dbReference type="ARBA" id="ARBA00022747"/>
    </source>
</evidence>
<gene>
    <name evidence="6" type="ORF">DXX99_03540</name>
</gene>
<dbReference type="Gene3D" id="1.10.10.2830">
    <property type="match status" value="1"/>
</dbReference>
<dbReference type="AlphaFoldDB" id="A0A3D8P5H7"/>
<keyword evidence="7" id="KW-1185">Reference proteome</keyword>
<evidence type="ECO:0000313" key="6">
    <source>
        <dbReference type="EMBL" id="RDV83921.1"/>
    </source>
</evidence>
<dbReference type="Pfam" id="PF01555">
    <property type="entry name" value="N6_N4_Mtase"/>
    <property type="match status" value="1"/>
</dbReference>
<keyword evidence="4" id="KW-0159">Chromosome partition</keyword>
<dbReference type="GO" id="GO:0009307">
    <property type="term" value="P:DNA restriction-modification system"/>
    <property type="evidence" value="ECO:0007669"/>
    <property type="project" value="UniProtKB-KW"/>
</dbReference>
<comment type="caution">
    <text evidence="6">The sequence shown here is derived from an EMBL/GenBank/DDBJ whole genome shotgun (WGS) entry which is preliminary data.</text>
</comment>
<dbReference type="Pfam" id="PF02195">
    <property type="entry name" value="ParB_N"/>
    <property type="match status" value="1"/>
</dbReference>
<keyword evidence="1" id="KW-0489">Methyltransferase</keyword>
<keyword evidence="3" id="KW-0680">Restriction system</keyword>
<protein>
    <recommendedName>
        <fullName evidence="5">ParB-like N-terminal domain-containing protein</fullName>
    </recommendedName>
</protein>
<name>A0A3D8P5H7_9THEO</name>
<evidence type="ECO:0000256" key="4">
    <source>
        <dbReference type="ARBA" id="ARBA00022829"/>
    </source>
</evidence>
<evidence type="ECO:0000256" key="1">
    <source>
        <dbReference type="ARBA" id="ARBA00022603"/>
    </source>
</evidence>
<evidence type="ECO:0000256" key="2">
    <source>
        <dbReference type="ARBA" id="ARBA00022679"/>
    </source>
</evidence>
<dbReference type="Gene3D" id="3.90.1530.10">
    <property type="entry name" value="Conserved hypothetical protein from pyrococcus furiosus pfu- 392566-001, ParB domain"/>
    <property type="match status" value="1"/>
</dbReference>
<dbReference type="EMBL" id="QSLN01000003">
    <property type="protein sequence ID" value="RDV83921.1"/>
    <property type="molecule type" value="Genomic_DNA"/>
</dbReference>
<dbReference type="OrthoDB" id="9773571at2"/>
<dbReference type="SUPFAM" id="SSF53335">
    <property type="entry name" value="S-adenosyl-L-methionine-dependent methyltransferases"/>
    <property type="match status" value="2"/>
</dbReference>
<dbReference type="SUPFAM" id="SSF110849">
    <property type="entry name" value="ParB/Sulfiredoxin"/>
    <property type="match status" value="1"/>
</dbReference>
<feature type="domain" description="ParB-like N-terminal" evidence="5">
    <location>
        <begin position="16"/>
        <end position="105"/>
    </location>
</feature>
<dbReference type="Pfam" id="PF17762">
    <property type="entry name" value="HTH_ParB"/>
    <property type="match status" value="1"/>
</dbReference>
<evidence type="ECO:0000259" key="5">
    <source>
        <dbReference type="SMART" id="SM00470"/>
    </source>
</evidence>
<dbReference type="GO" id="GO:0032259">
    <property type="term" value="P:methylation"/>
    <property type="evidence" value="ECO:0007669"/>
    <property type="project" value="UniProtKB-KW"/>
</dbReference>
<proteinExistence type="predicted"/>
<dbReference type="InterPro" id="IPR003115">
    <property type="entry name" value="ParB_N"/>
</dbReference>
<reference evidence="6 7" key="1">
    <citation type="submission" date="2018-08" db="EMBL/GenBank/DDBJ databases">
        <title>Form III RuBisCO-mediated autotrophy in Thermodesulfobium bacteria.</title>
        <authorList>
            <person name="Toshchakov S.V."/>
            <person name="Kublanov I.V."/>
            <person name="Frolov E."/>
            <person name="Bonch-Osmolovskaya E.A."/>
            <person name="Tourova T.P."/>
            <person name="Chernych N.A."/>
            <person name="Lebedinsky A.V."/>
        </authorList>
    </citation>
    <scope>NUCLEOTIDE SEQUENCE [LARGE SCALE GENOMIC DNA]</scope>
    <source>
        <strain evidence="6 7">SR</strain>
    </source>
</reference>
<organism evidence="6 7">
    <name type="scientific">Ammonifex thiophilus</name>
    <dbReference type="NCBI Taxonomy" id="444093"/>
    <lineage>
        <taxon>Bacteria</taxon>
        <taxon>Bacillati</taxon>
        <taxon>Bacillota</taxon>
        <taxon>Clostridia</taxon>
        <taxon>Thermoanaerobacterales</taxon>
        <taxon>Thermoanaerobacteraceae</taxon>
        <taxon>Ammonifex</taxon>
    </lineage>
</organism>
<dbReference type="PANTHER" id="PTHR33375">
    <property type="entry name" value="CHROMOSOME-PARTITIONING PROTEIN PARB-RELATED"/>
    <property type="match status" value="1"/>
</dbReference>
<dbReference type="InterPro" id="IPR036086">
    <property type="entry name" value="ParB/Sulfiredoxin_sf"/>
</dbReference>
<dbReference type="SMART" id="SM00470">
    <property type="entry name" value="ParB"/>
    <property type="match status" value="1"/>
</dbReference>
<dbReference type="GO" id="GO:0003677">
    <property type="term" value="F:DNA binding"/>
    <property type="evidence" value="ECO:0007669"/>
    <property type="project" value="InterPro"/>
</dbReference>